<dbReference type="EC" id="6.1.1.20" evidence="13"/>
<dbReference type="Gene3D" id="3.30.930.10">
    <property type="entry name" value="Bira Bifunctional Protein, Domain 2"/>
    <property type="match status" value="1"/>
</dbReference>
<proteinExistence type="inferred from homology"/>
<evidence type="ECO:0000256" key="11">
    <source>
        <dbReference type="ARBA" id="ARBA00023146"/>
    </source>
</evidence>
<evidence type="ECO:0000256" key="3">
    <source>
        <dbReference type="ARBA" id="ARBA00011209"/>
    </source>
</evidence>
<feature type="binding site" evidence="13">
    <location>
        <position position="255"/>
    </location>
    <ligand>
        <name>Mg(2+)</name>
        <dbReference type="ChEBI" id="CHEBI:18420"/>
        <note>shared with beta subunit</note>
    </ligand>
</feature>
<dbReference type="GO" id="GO:0005524">
    <property type="term" value="F:ATP binding"/>
    <property type="evidence" value="ECO:0007669"/>
    <property type="project" value="UniProtKB-UniRule"/>
</dbReference>
<evidence type="ECO:0000256" key="10">
    <source>
        <dbReference type="ARBA" id="ARBA00022917"/>
    </source>
</evidence>
<comment type="subcellular location">
    <subcellularLocation>
        <location evidence="1 13">Cytoplasm</location>
    </subcellularLocation>
</comment>
<accession>A0A2H0N1K3</accession>
<keyword evidence="5 13" id="KW-0436">Ligase</keyword>
<evidence type="ECO:0000256" key="4">
    <source>
        <dbReference type="ARBA" id="ARBA00022490"/>
    </source>
</evidence>
<keyword evidence="4 13" id="KW-0963">Cytoplasm</keyword>
<keyword evidence="8 13" id="KW-0067">ATP-binding</keyword>
<dbReference type="GO" id="GO:0005737">
    <property type="term" value="C:cytoplasm"/>
    <property type="evidence" value="ECO:0007669"/>
    <property type="project" value="UniProtKB-SubCell"/>
</dbReference>
<dbReference type="Pfam" id="PF02912">
    <property type="entry name" value="Phe_tRNA-synt_N"/>
    <property type="match status" value="1"/>
</dbReference>
<evidence type="ECO:0000256" key="6">
    <source>
        <dbReference type="ARBA" id="ARBA00022723"/>
    </source>
</evidence>
<keyword evidence="9 13" id="KW-0460">Magnesium</keyword>
<protein>
    <recommendedName>
        <fullName evidence="13">Phenylalanine--tRNA ligase alpha subunit</fullName>
        <ecNumber evidence="13">6.1.1.20</ecNumber>
    </recommendedName>
    <alternativeName>
        <fullName evidence="13">Phenylalanyl-tRNA synthetase alpha subunit</fullName>
        <shortName evidence="13">PheRS</shortName>
    </alternativeName>
</protein>
<evidence type="ECO:0000256" key="2">
    <source>
        <dbReference type="ARBA" id="ARBA00010207"/>
    </source>
</evidence>
<comment type="subunit">
    <text evidence="3 13">Tetramer of two alpha and two beta subunits.</text>
</comment>
<evidence type="ECO:0000313" key="16">
    <source>
        <dbReference type="Proteomes" id="UP000231139"/>
    </source>
</evidence>
<evidence type="ECO:0000256" key="12">
    <source>
        <dbReference type="ARBA" id="ARBA00049255"/>
    </source>
</evidence>
<organism evidence="15 16">
    <name type="scientific">Candidatus Nealsonbacteria bacterium CG11_big_fil_rev_8_21_14_0_20_35_11</name>
    <dbReference type="NCBI Taxonomy" id="1974713"/>
    <lineage>
        <taxon>Bacteria</taxon>
        <taxon>Candidatus Nealsoniibacteriota</taxon>
    </lineage>
</organism>
<keyword evidence="6 13" id="KW-0479">Metal-binding</keyword>
<dbReference type="GO" id="GO:0006432">
    <property type="term" value="P:phenylalanyl-tRNA aminoacylation"/>
    <property type="evidence" value="ECO:0007669"/>
    <property type="project" value="UniProtKB-UniRule"/>
</dbReference>
<dbReference type="AlphaFoldDB" id="A0A2H0N1K3"/>
<evidence type="ECO:0000256" key="13">
    <source>
        <dbReference type="HAMAP-Rule" id="MF_00281"/>
    </source>
</evidence>
<evidence type="ECO:0000256" key="8">
    <source>
        <dbReference type="ARBA" id="ARBA00022840"/>
    </source>
</evidence>
<dbReference type="PROSITE" id="PS50862">
    <property type="entry name" value="AA_TRNA_LIGASE_II"/>
    <property type="match status" value="1"/>
</dbReference>
<dbReference type="GO" id="GO:0000049">
    <property type="term" value="F:tRNA binding"/>
    <property type="evidence" value="ECO:0007669"/>
    <property type="project" value="InterPro"/>
</dbReference>
<comment type="cofactor">
    <cofactor evidence="13">
        <name>Mg(2+)</name>
        <dbReference type="ChEBI" id="CHEBI:18420"/>
    </cofactor>
    <text evidence="13">Binds 2 magnesium ions per tetramer.</text>
</comment>
<evidence type="ECO:0000313" key="15">
    <source>
        <dbReference type="EMBL" id="PIR02779.1"/>
    </source>
</evidence>
<dbReference type="EMBL" id="PCWK01000013">
    <property type="protein sequence ID" value="PIR02779.1"/>
    <property type="molecule type" value="Genomic_DNA"/>
</dbReference>
<dbReference type="GO" id="GO:0000287">
    <property type="term" value="F:magnesium ion binding"/>
    <property type="evidence" value="ECO:0007669"/>
    <property type="project" value="UniProtKB-UniRule"/>
</dbReference>
<dbReference type="InterPro" id="IPR002319">
    <property type="entry name" value="Phenylalanyl-tRNA_Synthase"/>
</dbReference>
<dbReference type="InterPro" id="IPR006195">
    <property type="entry name" value="aa-tRNA-synth_II"/>
</dbReference>
<evidence type="ECO:0000256" key="5">
    <source>
        <dbReference type="ARBA" id="ARBA00022598"/>
    </source>
</evidence>
<dbReference type="Proteomes" id="UP000231139">
    <property type="component" value="Unassembled WGS sequence"/>
</dbReference>
<keyword evidence="11 13" id="KW-0030">Aminoacyl-tRNA synthetase</keyword>
<dbReference type="InterPro" id="IPR004188">
    <property type="entry name" value="Phe-tRNA_ligase_II_N"/>
</dbReference>
<dbReference type="SUPFAM" id="SSF55681">
    <property type="entry name" value="Class II aaRS and biotin synthetases"/>
    <property type="match status" value="1"/>
</dbReference>
<dbReference type="Pfam" id="PF01409">
    <property type="entry name" value="tRNA-synt_2d"/>
    <property type="match status" value="1"/>
</dbReference>
<evidence type="ECO:0000259" key="14">
    <source>
        <dbReference type="PROSITE" id="PS50862"/>
    </source>
</evidence>
<dbReference type="InterPro" id="IPR010978">
    <property type="entry name" value="tRNA-bd_arm"/>
</dbReference>
<comment type="similarity">
    <text evidence="2 13">Belongs to the class-II aminoacyl-tRNA synthetase family. Phe-tRNA synthetase alpha subunit type 1 subfamily.</text>
</comment>
<dbReference type="HAMAP" id="MF_00281">
    <property type="entry name" value="Phe_tRNA_synth_alpha1"/>
    <property type="match status" value="1"/>
</dbReference>
<comment type="caution">
    <text evidence="15">The sequence shown here is derived from an EMBL/GenBank/DDBJ whole genome shotgun (WGS) entry which is preliminary data.</text>
</comment>
<dbReference type="GO" id="GO:0004826">
    <property type="term" value="F:phenylalanine-tRNA ligase activity"/>
    <property type="evidence" value="ECO:0007669"/>
    <property type="project" value="UniProtKB-UniRule"/>
</dbReference>
<evidence type="ECO:0000256" key="1">
    <source>
        <dbReference type="ARBA" id="ARBA00004496"/>
    </source>
</evidence>
<evidence type="ECO:0000256" key="7">
    <source>
        <dbReference type="ARBA" id="ARBA00022741"/>
    </source>
</evidence>
<dbReference type="InterPro" id="IPR045864">
    <property type="entry name" value="aa-tRNA-synth_II/BPL/LPL"/>
</dbReference>
<dbReference type="PANTHER" id="PTHR11538">
    <property type="entry name" value="PHENYLALANYL-TRNA SYNTHETASE"/>
    <property type="match status" value="1"/>
</dbReference>
<dbReference type="FunFam" id="3.30.930.10:FF:000089">
    <property type="entry name" value="Phenylalanine--tRNA ligase alpha subunit"/>
    <property type="match status" value="1"/>
</dbReference>
<name>A0A2H0N1K3_9BACT</name>
<dbReference type="InterPro" id="IPR022911">
    <property type="entry name" value="Phe_tRNA_ligase_alpha1_bac"/>
</dbReference>
<sequence>MNLKSTKNQTKKEIEKAKSLSDLDNIFKKYLGKKGLLRTEFLKIKKLSKKEKIRIGKELNTLRVFLQKEIAKKAKEFRRKELSKQEKEEEFDITLPGKKIEFGHLHPLTLVQREIDGIFQSMGFEVVEGPEIETEWYNFDALNIPEDHPARVALSLGKTFYLKGGGLMRTHTSCAQIHYMEKNNPPLRIIVPGKVFRAEATDASHETNFYQIEGLMVGRDVSAANFKAVIQKFLEEFFKTSIKIKLRPSYFPFTEPSFELDMKCTVCAGKGCSACKYSGWIELLGAGMVHPNVLKNGGLNPKNWQGFAFGMSLDRLTMMKYKINDIRLFHSGDLRFLKQF</sequence>
<comment type="catalytic activity">
    <reaction evidence="12 13">
        <text>tRNA(Phe) + L-phenylalanine + ATP = L-phenylalanyl-tRNA(Phe) + AMP + diphosphate + H(+)</text>
        <dbReference type="Rhea" id="RHEA:19413"/>
        <dbReference type="Rhea" id="RHEA-COMP:9668"/>
        <dbReference type="Rhea" id="RHEA-COMP:9699"/>
        <dbReference type="ChEBI" id="CHEBI:15378"/>
        <dbReference type="ChEBI" id="CHEBI:30616"/>
        <dbReference type="ChEBI" id="CHEBI:33019"/>
        <dbReference type="ChEBI" id="CHEBI:58095"/>
        <dbReference type="ChEBI" id="CHEBI:78442"/>
        <dbReference type="ChEBI" id="CHEBI:78531"/>
        <dbReference type="ChEBI" id="CHEBI:456215"/>
        <dbReference type="EC" id="6.1.1.20"/>
    </reaction>
</comment>
<reference evidence="15 16" key="1">
    <citation type="submission" date="2017-09" db="EMBL/GenBank/DDBJ databases">
        <title>Depth-based differentiation of microbial function through sediment-hosted aquifers and enrichment of novel symbionts in the deep terrestrial subsurface.</title>
        <authorList>
            <person name="Probst A.J."/>
            <person name="Ladd B."/>
            <person name="Jarett J.K."/>
            <person name="Geller-Mcgrath D.E."/>
            <person name="Sieber C.M."/>
            <person name="Emerson J.B."/>
            <person name="Anantharaman K."/>
            <person name="Thomas B.C."/>
            <person name="Malmstrom R."/>
            <person name="Stieglmeier M."/>
            <person name="Klingl A."/>
            <person name="Woyke T."/>
            <person name="Ryan C.M."/>
            <person name="Banfield J.F."/>
        </authorList>
    </citation>
    <scope>NUCLEOTIDE SEQUENCE [LARGE SCALE GENOMIC DNA]</scope>
    <source>
        <strain evidence="15">CG11_big_fil_rev_8_21_14_0_20_35_11</strain>
    </source>
</reference>
<keyword evidence="10 13" id="KW-0648">Protein biosynthesis</keyword>
<dbReference type="PANTHER" id="PTHR11538:SF41">
    <property type="entry name" value="PHENYLALANINE--TRNA LIGASE, MITOCHONDRIAL"/>
    <property type="match status" value="1"/>
</dbReference>
<feature type="domain" description="Aminoacyl-transfer RNA synthetases class-II family profile" evidence="14">
    <location>
        <begin position="111"/>
        <end position="339"/>
    </location>
</feature>
<keyword evidence="7 13" id="KW-0547">Nucleotide-binding</keyword>
<dbReference type="SUPFAM" id="SSF46589">
    <property type="entry name" value="tRNA-binding arm"/>
    <property type="match status" value="1"/>
</dbReference>
<dbReference type="CDD" id="cd00496">
    <property type="entry name" value="PheRS_alpha_core"/>
    <property type="match status" value="1"/>
</dbReference>
<gene>
    <name evidence="13" type="primary">pheS</name>
    <name evidence="15" type="ORF">COV62_00495</name>
</gene>
<evidence type="ECO:0000256" key="9">
    <source>
        <dbReference type="ARBA" id="ARBA00022842"/>
    </source>
</evidence>